<feature type="binding site" evidence="8">
    <location>
        <begin position="100"/>
        <end position="105"/>
    </location>
    <ligand>
        <name>cyclosporin A</name>
        <dbReference type="ChEBI" id="CHEBI:4031"/>
    </ligand>
</feature>
<keyword evidence="5" id="KW-0963">Cytoplasm</keyword>
<comment type="caution">
    <text evidence="11">The sequence shown here is derived from an EMBL/GenBank/DDBJ whole genome shotgun (WGS) entry which is preliminary data.</text>
</comment>
<dbReference type="InterPro" id="IPR024936">
    <property type="entry name" value="Cyclophilin-type_PPIase"/>
</dbReference>
<dbReference type="CDD" id="cd00317">
    <property type="entry name" value="cyclophilin"/>
    <property type="match status" value="1"/>
</dbReference>
<dbReference type="PANTHER" id="PTHR45625">
    <property type="entry name" value="PEPTIDYL-PROLYL CIS-TRANS ISOMERASE-RELATED"/>
    <property type="match status" value="1"/>
</dbReference>
<dbReference type="EC" id="5.2.1.8" evidence="9"/>
<feature type="binding site" evidence="8">
    <location>
        <position position="130"/>
    </location>
    <ligand>
        <name>cyclosporin A</name>
        <dbReference type="ChEBI" id="CHEBI:4031"/>
    </ligand>
</feature>
<keyword evidence="7 9" id="KW-0413">Isomerase</keyword>
<feature type="binding site" evidence="8">
    <location>
        <begin position="74"/>
        <end position="75"/>
    </location>
    <ligand>
        <name>cyclosporin A</name>
        <dbReference type="ChEBI" id="CHEBI:4031"/>
    </ligand>
</feature>
<reference evidence="11 12" key="1">
    <citation type="submission" date="2017-10" db="EMBL/GenBank/DDBJ databases">
        <title>Sequencing the genomes of 1000 actinobacteria strains.</title>
        <authorList>
            <person name="Klenk H.-P."/>
        </authorList>
    </citation>
    <scope>NUCLEOTIDE SEQUENCE [LARGE SCALE GENOMIC DNA]</scope>
    <source>
        <strain evidence="11 12">DSM 21574</strain>
    </source>
</reference>
<evidence type="ECO:0000256" key="7">
    <source>
        <dbReference type="ARBA" id="ARBA00023235"/>
    </source>
</evidence>
<evidence type="ECO:0000256" key="4">
    <source>
        <dbReference type="ARBA" id="ARBA00007365"/>
    </source>
</evidence>
<organism evidence="11 12">
    <name type="scientific">Flavimobilis soli</name>
    <dbReference type="NCBI Taxonomy" id="442709"/>
    <lineage>
        <taxon>Bacteria</taxon>
        <taxon>Bacillati</taxon>
        <taxon>Actinomycetota</taxon>
        <taxon>Actinomycetes</taxon>
        <taxon>Micrococcales</taxon>
        <taxon>Jonesiaceae</taxon>
        <taxon>Flavimobilis</taxon>
    </lineage>
</organism>
<comment type="similarity">
    <text evidence="4 9">Belongs to the cyclophilin-type PPIase family.</text>
</comment>
<evidence type="ECO:0000256" key="1">
    <source>
        <dbReference type="ARBA" id="ARBA00000971"/>
    </source>
</evidence>
<dbReference type="OrthoDB" id="9807797at2"/>
<name>A0A2A9EF33_9MICO</name>
<gene>
    <name evidence="11" type="ORF">ATL41_1626</name>
</gene>
<dbReference type="PROSITE" id="PS00170">
    <property type="entry name" value="CSA_PPIASE_1"/>
    <property type="match status" value="1"/>
</dbReference>
<dbReference type="InterPro" id="IPR002130">
    <property type="entry name" value="Cyclophilin-type_PPIase_dom"/>
</dbReference>
<evidence type="ECO:0000256" key="6">
    <source>
        <dbReference type="ARBA" id="ARBA00023110"/>
    </source>
</evidence>
<dbReference type="EMBL" id="PDJH01000001">
    <property type="protein sequence ID" value="PFG36885.1"/>
    <property type="molecule type" value="Genomic_DNA"/>
</dbReference>
<dbReference type="PRINTS" id="PR00153">
    <property type="entry name" value="CSAPPISMRASE"/>
</dbReference>
<proteinExistence type="inferred from homology"/>
<dbReference type="FunFam" id="2.40.100.10:FF:000028">
    <property type="entry name" value="Peptidyl-prolyl cis-trans isomerase"/>
    <property type="match status" value="1"/>
</dbReference>
<comment type="catalytic activity">
    <reaction evidence="1 9">
        <text>[protein]-peptidylproline (omega=180) = [protein]-peptidylproline (omega=0)</text>
        <dbReference type="Rhea" id="RHEA:16237"/>
        <dbReference type="Rhea" id="RHEA-COMP:10747"/>
        <dbReference type="Rhea" id="RHEA-COMP:10748"/>
        <dbReference type="ChEBI" id="CHEBI:83833"/>
        <dbReference type="ChEBI" id="CHEBI:83834"/>
        <dbReference type="EC" id="5.2.1.8"/>
    </reaction>
</comment>
<evidence type="ECO:0000313" key="12">
    <source>
        <dbReference type="Proteomes" id="UP000221394"/>
    </source>
</evidence>
<dbReference type="GO" id="GO:0003755">
    <property type="term" value="F:peptidyl-prolyl cis-trans isomerase activity"/>
    <property type="evidence" value="ECO:0007669"/>
    <property type="project" value="UniProtKB-UniRule"/>
</dbReference>
<dbReference type="InterPro" id="IPR020892">
    <property type="entry name" value="Cyclophilin-type_PPIase_CS"/>
</dbReference>
<evidence type="ECO:0000256" key="3">
    <source>
        <dbReference type="ARBA" id="ARBA00004496"/>
    </source>
</evidence>
<dbReference type="Proteomes" id="UP000221394">
    <property type="component" value="Unassembled WGS sequence"/>
</dbReference>
<dbReference type="InterPro" id="IPR044666">
    <property type="entry name" value="Cyclophilin_A-like"/>
</dbReference>
<dbReference type="GO" id="GO:0005737">
    <property type="term" value="C:cytoplasm"/>
    <property type="evidence" value="ECO:0007669"/>
    <property type="project" value="UniProtKB-SubCell"/>
</dbReference>
<comment type="subcellular location">
    <subcellularLocation>
        <location evidence="3">Cytoplasm</location>
    </subcellularLocation>
</comment>
<evidence type="ECO:0000259" key="10">
    <source>
        <dbReference type="PROSITE" id="PS50072"/>
    </source>
</evidence>
<feature type="binding site" evidence="8">
    <location>
        <position position="136"/>
    </location>
    <ligand>
        <name>cyclosporin A</name>
        <dbReference type="ChEBI" id="CHEBI:4031"/>
    </ligand>
</feature>
<dbReference type="Pfam" id="PF00160">
    <property type="entry name" value="Pro_isomerase"/>
    <property type="match status" value="1"/>
</dbReference>
<dbReference type="PROSITE" id="PS50072">
    <property type="entry name" value="CSA_PPIASE_2"/>
    <property type="match status" value="1"/>
</dbReference>
<evidence type="ECO:0000313" key="11">
    <source>
        <dbReference type="EMBL" id="PFG36885.1"/>
    </source>
</evidence>
<accession>A0A2A9EF33</accession>
<dbReference type="RefSeq" id="WP_098458996.1">
    <property type="nucleotide sequence ID" value="NZ_PDJH01000001.1"/>
</dbReference>
<evidence type="ECO:0000256" key="2">
    <source>
        <dbReference type="ARBA" id="ARBA00002388"/>
    </source>
</evidence>
<keyword evidence="12" id="KW-1185">Reference proteome</keyword>
<dbReference type="GO" id="GO:0006457">
    <property type="term" value="P:protein folding"/>
    <property type="evidence" value="ECO:0007669"/>
    <property type="project" value="InterPro"/>
</dbReference>
<feature type="binding site" evidence="8">
    <location>
        <begin position="58"/>
        <end position="69"/>
    </location>
    <ligand>
        <name>cyclosporin A</name>
        <dbReference type="ChEBI" id="CHEBI:4031"/>
    </ligand>
</feature>
<evidence type="ECO:0000256" key="9">
    <source>
        <dbReference type="RuleBase" id="RU363019"/>
    </source>
</evidence>
<dbReference type="PIRSF" id="PIRSF001467">
    <property type="entry name" value="Peptidylpro_ismrse"/>
    <property type="match status" value="1"/>
</dbReference>
<protein>
    <recommendedName>
        <fullName evidence="9">Peptidyl-prolyl cis-trans isomerase</fullName>
        <shortName evidence="9">PPIase</shortName>
        <ecNumber evidence="9">5.2.1.8</ecNumber>
    </recommendedName>
</protein>
<evidence type="ECO:0000256" key="5">
    <source>
        <dbReference type="ARBA" id="ARBA00022490"/>
    </source>
</evidence>
<dbReference type="SUPFAM" id="SSF50891">
    <property type="entry name" value="Cyclophilin-like"/>
    <property type="match status" value="1"/>
</dbReference>
<dbReference type="AlphaFoldDB" id="A0A2A9EF33"/>
<sequence length="179" mass="19254">MFATLHTTSGDIRIELFPNHAPKTVENFTGLATGSKTWTDPKTGESSNAPFYDGLVFHRVIDGFMIQGGCPLGTGTGDPGYKFNDEIHPELQFSEPYLLAMANAGTRRNPITGEAEGTNGSQFFISVAPTPWLNGKHTIFGKVADDASRAVVDAIASTRVRPGDRPVEDIVISSVTIEN</sequence>
<feature type="binding site" evidence="8">
    <location>
        <begin position="120"/>
        <end position="124"/>
    </location>
    <ligand>
        <name>cyclosporin A</name>
        <dbReference type="ChEBI" id="CHEBI:4031"/>
    </ligand>
</feature>
<dbReference type="PANTHER" id="PTHR45625:SF4">
    <property type="entry name" value="PEPTIDYLPROLYL ISOMERASE DOMAIN AND WD REPEAT-CONTAINING PROTEIN 1"/>
    <property type="match status" value="1"/>
</dbReference>
<dbReference type="InterPro" id="IPR029000">
    <property type="entry name" value="Cyclophilin-like_dom_sf"/>
</dbReference>
<dbReference type="Gene3D" id="2.40.100.10">
    <property type="entry name" value="Cyclophilin-like"/>
    <property type="match status" value="1"/>
</dbReference>
<evidence type="ECO:0000256" key="8">
    <source>
        <dbReference type="PIRSR" id="PIRSR001467-1"/>
    </source>
</evidence>
<comment type="function">
    <text evidence="2 9">PPIases accelerate the folding of proteins. It catalyzes the cis-trans isomerization of proline imidic peptide bonds in oligopeptides.</text>
</comment>
<keyword evidence="6 9" id="KW-0697">Rotamase</keyword>
<feature type="domain" description="PPIase cyclophilin-type" evidence="10">
    <location>
        <begin position="1"/>
        <end position="177"/>
    </location>
</feature>